<reference evidence="2 3" key="1">
    <citation type="submission" date="2023-03" db="EMBL/GenBank/DDBJ databases">
        <title>Genome insight into feeding habits of ladybird beetles.</title>
        <authorList>
            <person name="Li H.-S."/>
            <person name="Huang Y.-H."/>
            <person name="Pang H."/>
        </authorList>
    </citation>
    <scope>NUCLEOTIDE SEQUENCE [LARGE SCALE GENOMIC DNA]</scope>
    <source>
        <strain evidence="2">SYSU_2023b</strain>
        <tissue evidence="2">Whole body</tissue>
    </source>
</reference>
<evidence type="ECO:0000313" key="2">
    <source>
        <dbReference type="EMBL" id="KAK9875382.1"/>
    </source>
</evidence>
<sequence length="93" mass="10310">MRVTGQLSTRSKIISAFNSVSHFLTSSSKNCAVIQAALFALYVTGNCFMFLIHGGFLELPITKSFLFSVPFIVAAPRIIIRSLEFSPQHIFLL</sequence>
<protein>
    <submittedName>
        <fullName evidence="2">Uncharacterized protein</fullName>
    </submittedName>
</protein>
<comment type="caution">
    <text evidence="2">The sequence shown here is derived from an EMBL/GenBank/DDBJ whole genome shotgun (WGS) entry which is preliminary data.</text>
</comment>
<dbReference type="EMBL" id="JARQZJ010000033">
    <property type="protein sequence ID" value="KAK9875382.1"/>
    <property type="molecule type" value="Genomic_DNA"/>
</dbReference>
<proteinExistence type="predicted"/>
<gene>
    <name evidence="2" type="ORF">WA026_007777</name>
</gene>
<keyword evidence="1" id="KW-1133">Transmembrane helix</keyword>
<organism evidence="2 3">
    <name type="scientific">Henosepilachna vigintioctopunctata</name>
    <dbReference type="NCBI Taxonomy" id="420089"/>
    <lineage>
        <taxon>Eukaryota</taxon>
        <taxon>Metazoa</taxon>
        <taxon>Ecdysozoa</taxon>
        <taxon>Arthropoda</taxon>
        <taxon>Hexapoda</taxon>
        <taxon>Insecta</taxon>
        <taxon>Pterygota</taxon>
        <taxon>Neoptera</taxon>
        <taxon>Endopterygota</taxon>
        <taxon>Coleoptera</taxon>
        <taxon>Polyphaga</taxon>
        <taxon>Cucujiformia</taxon>
        <taxon>Coccinelloidea</taxon>
        <taxon>Coccinellidae</taxon>
        <taxon>Epilachninae</taxon>
        <taxon>Epilachnini</taxon>
        <taxon>Henosepilachna</taxon>
    </lineage>
</organism>
<name>A0AAW1TUZ9_9CUCU</name>
<dbReference type="AlphaFoldDB" id="A0AAW1TUZ9"/>
<evidence type="ECO:0000256" key="1">
    <source>
        <dbReference type="SAM" id="Phobius"/>
    </source>
</evidence>
<accession>A0AAW1TUZ9</accession>
<evidence type="ECO:0000313" key="3">
    <source>
        <dbReference type="Proteomes" id="UP001431783"/>
    </source>
</evidence>
<keyword evidence="1" id="KW-0812">Transmembrane</keyword>
<dbReference type="Proteomes" id="UP001431783">
    <property type="component" value="Unassembled WGS sequence"/>
</dbReference>
<feature type="transmembrane region" description="Helical" evidence="1">
    <location>
        <begin position="32"/>
        <end position="52"/>
    </location>
</feature>
<keyword evidence="3" id="KW-1185">Reference proteome</keyword>
<keyword evidence="1" id="KW-0472">Membrane</keyword>